<proteinExistence type="predicted"/>
<dbReference type="STRING" id="1250231.SAMN04488552_1146"/>
<organism evidence="2 3">
    <name type="scientific">Christiangramia echinicola</name>
    <dbReference type="NCBI Taxonomy" id="279359"/>
    <lineage>
        <taxon>Bacteria</taxon>
        <taxon>Pseudomonadati</taxon>
        <taxon>Bacteroidota</taxon>
        <taxon>Flavobacteriia</taxon>
        <taxon>Flavobacteriales</taxon>
        <taxon>Flavobacteriaceae</taxon>
        <taxon>Christiangramia</taxon>
    </lineage>
</organism>
<dbReference type="Proteomes" id="UP000198858">
    <property type="component" value="Chromosome I"/>
</dbReference>
<feature type="chain" id="PRO_5009254013" evidence="1">
    <location>
        <begin position="20"/>
        <end position="309"/>
    </location>
</feature>
<dbReference type="EMBL" id="LT629745">
    <property type="protein sequence ID" value="SDR81543.1"/>
    <property type="molecule type" value="Genomic_DNA"/>
</dbReference>
<dbReference type="Gene3D" id="3.40.50.1820">
    <property type="entry name" value="alpha/beta hydrolase"/>
    <property type="match status" value="1"/>
</dbReference>
<dbReference type="InterPro" id="IPR000801">
    <property type="entry name" value="Esterase-like"/>
</dbReference>
<evidence type="ECO:0000313" key="2">
    <source>
        <dbReference type="EMBL" id="SDR81543.1"/>
    </source>
</evidence>
<feature type="signal peptide" evidence="1">
    <location>
        <begin position="1"/>
        <end position="19"/>
    </location>
</feature>
<evidence type="ECO:0000313" key="3">
    <source>
        <dbReference type="Proteomes" id="UP000198858"/>
    </source>
</evidence>
<name>A0A1H1M416_9FLAO</name>
<dbReference type="InterPro" id="IPR029058">
    <property type="entry name" value="AB_hydrolase_fold"/>
</dbReference>
<dbReference type="InterPro" id="IPR050583">
    <property type="entry name" value="Mycobacterial_A85_antigen"/>
</dbReference>
<accession>A0A1H1M416</accession>
<keyword evidence="3" id="KW-1185">Reference proteome</keyword>
<dbReference type="AlphaFoldDB" id="A0A1H1M416"/>
<protein>
    <submittedName>
        <fullName evidence="2">Predicted hydrolase of the alpha/beta superfamily</fullName>
    </submittedName>
</protein>
<gene>
    <name evidence="2" type="ORF">SAMN04488552_1146</name>
</gene>
<dbReference type="PANTHER" id="PTHR48098">
    <property type="entry name" value="ENTEROCHELIN ESTERASE-RELATED"/>
    <property type="match status" value="1"/>
</dbReference>
<dbReference type="RefSeq" id="WP_089661646.1">
    <property type="nucleotide sequence ID" value="NZ_LT629745.1"/>
</dbReference>
<dbReference type="PANTHER" id="PTHR48098:SF6">
    <property type="entry name" value="FERRI-BACILLIBACTIN ESTERASE BESA"/>
    <property type="match status" value="1"/>
</dbReference>
<keyword evidence="2" id="KW-0378">Hydrolase</keyword>
<evidence type="ECO:0000256" key="1">
    <source>
        <dbReference type="SAM" id="SignalP"/>
    </source>
</evidence>
<keyword evidence="1" id="KW-0732">Signal</keyword>
<dbReference type="GO" id="GO:0016787">
    <property type="term" value="F:hydrolase activity"/>
    <property type="evidence" value="ECO:0007669"/>
    <property type="project" value="UniProtKB-KW"/>
</dbReference>
<sequence>MKIQFSFFLLLICSLTINAQDPIPKASQGKIERIQNFESNYVSNRNIDVWLPETYNPKFKYAVLYMHDGQMLYDAKSTWNKQAWDVDSAASELIDSGSIKDFIIVGIWNGGSTRHSEYFPQKPYESLSETERDTVSKQLQNSHVPVNDLFKPQSDNYLKFIVEELKPFIDQKYSVLSDLNNTFIAGSSMGGLISMYAICEYPNIFGGAACLSTHWTGTFTLYNNPVPQSFLDYLDQNLPNSKNHKIYFDTGDQSLDSLYPNIQRKVDIILEKNGFGDNNWITEYFPGENHSENAWSKRIHIPLEFLLHK</sequence>
<reference evidence="2 3" key="1">
    <citation type="submission" date="2016-10" db="EMBL/GenBank/DDBJ databases">
        <authorList>
            <person name="Varghese N."/>
            <person name="Submissions S."/>
        </authorList>
    </citation>
    <scope>NUCLEOTIDE SEQUENCE [LARGE SCALE GENOMIC DNA]</scope>
    <source>
        <strain evidence="2 3">Mar_2010_102</strain>
    </source>
</reference>
<dbReference type="SUPFAM" id="SSF53474">
    <property type="entry name" value="alpha/beta-Hydrolases"/>
    <property type="match status" value="1"/>
</dbReference>
<dbReference type="Pfam" id="PF00756">
    <property type="entry name" value="Esterase"/>
    <property type="match status" value="1"/>
</dbReference>